<organism evidence="2 3">
    <name type="scientific">Cicer arietinum</name>
    <name type="common">Chickpea</name>
    <name type="synonym">Garbanzo</name>
    <dbReference type="NCBI Taxonomy" id="3827"/>
    <lineage>
        <taxon>Eukaryota</taxon>
        <taxon>Viridiplantae</taxon>
        <taxon>Streptophyta</taxon>
        <taxon>Embryophyta</taxon>
        <taxon>Tracheophyta</taxon>
        <taxon>Spermatophyta</taxon>
        <taxon>Magnoliopsida</taxon>
        <taxon>eudicotyledons</taxon>
        <taxon>Gunneridae</taxon>
        <taxon>Pentapetalae</taxon>
        <taxon>rosids</taxon>
        <taxon>fabids</taxon>
        <taxon>Fabales</taxon>
        <taxon>Fabaceae</taxon>
        <taxon>Papilionoideae</taxon>
        <taxon>50 kb inversion clade</taxon>
        <taxon>NPAAA clade</taxon>
        <taxon>Hologalegina</taxon>
        <taxon>IRL clade</taxon>
        <taxon>Cicereae</taxon>
        <taxon>Cicer</taxon>
    </lineage>
</organism>
<evidence type="ECO:0000313" key="2">
    <source>
        <dbReference type="Proteomes" id="UP000087171"/>
    </source>
</evidence>
<keyword evidence="2" id="KW-1185">Reference proteome</keyword>
<dbReference type="Pfam" id="PF03004">
    <property type="entry name" value="Transposase_24"/>
    <property type="match status" value="1"/>
</dbReference>
<dbReference type="AlphaFoldDB" id="A0A1S3EHW3"/>
<feature type="domain" description="DUF4216" evidence="1">
    <location>
        <begin position="36"/>
        <end position="99"/>
    </location>
</feature>
<accession>A0A1S3EHW3</accession>
<reference evidence="3" key="1">
    <citation type="submission" date="2025-08" db="UniProtKB">
        <authorList>
            <consortium name="RefSeq"/>
        </authorList>
    </citation>
    <scope>IDENTIFICATION</scope>
    <source>
        <tissue evidence="3">Etiolated seedlings</tissue>
    </source>
</reference>
<proteinExistence type="predicted"/>
<dbReference type="OrthoDB" id="1421425at2759"/>
<dbReference type="Proteomes" id="UP000087171">
    <property type="component" value="Unplaced"/>
</dbReference>
<gene>
    <name evidence="3" type="primary">LOC105853012</name>
</gene>
<protein>
    <submittedName>
        <fullName evidence="3">Uncharacterized protein LOC105853012</fullName>
    </submittedName>
</protein>
<sequence length="265" mass="29928">MVSTTYKLKESPFNIIVIPFDGVISLKKLTAITLSFSTVLFKCEWANTTNPGGTKKDKLSFTSINFARLIHTGEHEDDQPHIKASKAQTVYCADDEKEQVLMKFVVNDEDHKKYILASLGKWRDNLTLFNIYYSLSLSVDKDHWAMFLECRLHPDTMAKANKNIENRQKQCIPHTLGSKTLARKTNEMEELQKEIFASSESEAFVKVFREEHPGYVRGMGLGVTPSQILGSGSHSATYSSDVNVKIAKMQSEIDLLTTQVAEVDR</sequence>
<dbReference type="RefSeq" id="XP_012575437.1">
    <property type="nucleotide sequence ID" value="XM_012719983.1"/>
</dbReference>
<dbReference type="InterPro" id="IPR025312">
    <property type="entry name" value="DUF4216"/>
</dbReference>
<evidence type="ECO:0000313" key="3">
    <source>
        <dbReference type="RefSeq" id="XP_012575437.1"/>
    </source>
</evidence>
<evidence type="ECO:0000259" key="1">
    <source>
        <dbReference type="Pfam" id="PF13952"/>
    </source>
</evidence>
<dbReference type="KEGG" id="cam:105853012"/>
<name>A0A1S3EHW3_CICAR</name>
<dbReference type="GeneID" id="105853012"/>
<dbReference type="Pfam" id="PF13952">
    <property type="entry name" value="DUF4216"/>
    <property type="match status" value="1"/>
</dbReference>
<dbReference type="InterPro" id="IPR004252">
    <property type="entry name" value="Probable_transposase_24"/>
</dbReference>